<dbReference type="Proteomes" id="UP001165121">
    <property type="component" value="Unassembled WGS sequence"/>
</dbReference>
<evidence type="ECO:0000313" key="1">
    <source>
        <dbReference type="EMBL" id="GMF58024.1"/>
    </source>
</evidence>
<protein>
    <submittedName>
        <fullName evidence="1">Unnamed protein product</fullName>
    </submittedName>
</protein>
<comment type="caution">
    <text evidence="1">The sequence shown here is derived from an EMBL/GenBank/DDBJ whole genome shotgun (WGS) entry which is preliminary data.</text>
</comment>
<dbReference type="EMBL" id="BSXT01004487">
    <property type="protein sequence ID" value="GMF58024.1"/>
    <property type="molecule type" value="Genomic_DNA"/>
</dbReference>
<accession>A0A9W6Y774</accession>
<reference evidence="1" key="1">
    <citation type="submission" date="2023-04" db="EMBL/GenBank/DDBJ databases">
        <title>Phytophthora fragariaefolia NBRC 109709.</title>
        <authorList>
            <person name="Ichikawa N."/>
            <person name="Sato H."/>
            <person name="Tonouchi N."/>
        </authorList>
    </citation>
    <scope>NUCLEOTIDE SEQUENCE</scope>
    <source>
        <strain evidence="1">NBRC 109709</strain>
    </source>
</reference>
<evidence type="ECO:0000313" key="2">
    <source>
        <dbReference type="Proteomes" id="UP001165121"/>
    </source>
</evidence>
<gene>
    <name evidence="1" type="ORF">Pfra01_002489000</name>
</gene>
<dbReference type="AlphaFoldDB" id="A0A9W6Y774"/>
<sequence>MTNSLSLFANTLIPPAHAAVQHYPLQTILAVVIVELALILVRDPVTSTNEIGLSWAITNATSDGTNFG</sequence>
<name>A0A9W6Y774_9STRA</name>
<keyword evidence="2" id="KW-1185">Reference proteome</keyword>
<proteinExistence type="predicted"/>
<organism evidence="1 2">
    <name type="scientific">Phytophthora fragariaefolia</name>
    <dbReference type="NCBI Taxonomy" id="1490495"/>
    <lineage>
        <taxon>Eukaryota</taxon>
        <taxon>Sar</taxon>
        <taxon>Stramenopiles</taxon>
        <taxon>Oomycota</taxon>
        <taxon>Peronosporomycetes</taxon>
        <taxon>Peronosporales</taxon>
        <taxon>Peronosporaceae</taxon>
        <taxon>Phytophthora</taxon>
    </lineage>
</organism>